<dbReference type="InterPro" id="IPR007768">
    <property type="entry name" value="Suppressor_of_fused"/>
</dbReference>
<dbReference type="GeneID" id="80332484"/>
<evidence type="ECO:0000259" key="1">
    <source>
        <dbReference type="Pfam" id="PF05076"/>
    </source>
</evidence>
<proteinExistence type="predicted"/>
<gene>
    <name evidence="2" type="ORF">FOH10_08750</name>
</gene>
<dbReference type="AlphaFoldDB" id="A0A516NIT8"/>
<dbReference type="InterPro" id="IPR020941">
    <property type="entry name" value="SUFU-like_domain"/>
</dbReference>
<reference evidence="2 3" key="1">
    <citation type="submission" date="2019-07" db="EMBL/GenBank/DDBJ databases">
        <title>Complete Genome Sequence and Methylome Analysis of Nocardia otitidis-caviarum NEB252.</title>
        <authorList>
            <person name="Fomenkov A."/>
            <person name="Anton B.P."/>
            <person name="Vincze T."/>
            <person name="Roberts R.J."/>
        </authorList>
    </citation>
    <scope>NUCLEOTIDE SEQUENCE [LARGE SCALE GENOMIC DNA]</scope>
    <source>
        <strain evidence="2 3">NEB252</strain>
    </source>
</reference>
<dbReference type="Proteomes" id="UP000317039">
    <property type="component" value="Chromosome"/>
</dbReference>
<evidence type="ECO:0000313" key="3">
    <source>
        <dbReference type="Proteomes" id="UP000317039"/>
    </source>
</evidence>
<dbReference type="Pfam" id="PF05076">
    <property type="entry name" value="SUFU"/>
    <property type="match status" value="1"/>
</dbReference>
<evidence type="ECO:0000313" key="2">
    <source>
        <dbReference type="EMBL" id="QDP78816.1"/>
    </source>
</evidence>
<dbReference type="KEGG" id="nod:FOH10_08750"/>
<dbReference type="GO" id="GO:0005737">
    <property type="term" value="C:cytoplasm"/>
    <property type="evidence" value="ECO:0007669"/>
    <property type="project" value="TreeGrafter"/>
</dbReference>
<dbReference type="RefSeq" id="WP_143980338.1">
    <property type="nucleotide sequence ID" value="NZ_CP041695.1"/>
</dbReference>
<accession>A0A516NIT8</accession>
<sequence length="207" mass="22490">MESATGWDAIDGALRRLYGEATPFHLGTKQPWALGGPDPLDGISIFGRTDPIAHWHYVGYGMSELYEKESAEPHTSGWGFEFTMRVVRSTAESQPPLWPAQLLQTLGRYVFQSENRFEPGHTMKAGGPLAGDRPDSAIRAMAFTVDPELGEIGTPHGSLRFLQVVGLTLDEYQAALGGRAPALLARLAADLPLYVTDADRPSLIGRG</sequence>
<feature type="domain" description="Suppressor of fused-like" evidence="1">
    <location>
        <begin position="36"/>
        <end position="201"/>
    </location>
</feature>
<dbReference type="EMBL" id="CP041695">
    <property type="protein sequence ID" value="QDP78816.1"/>
    <property type="molecule type" value="Genomic_DNA"/>
</dbReference>
<name>A0A516NIT8_9NOCA</name>
<dbReference type="PANTHER" id="PTHR10928:SF2">
    <property type="entry name" value="SUPPRESSOR OF FUSED HOMOLOG"/>
    <property type="match status" value="1"/>
</dbReference>
<dbReference type="PANTHER" id="PTHR10928">
    <property type="entry name" value="SUPPRESSOR OF FUSED"/>
    <property type="match status" value="1"/>
</dbReference>
<organism evidence="2 3">
    <name type="scientific">Nocardia otitidiscaviarum</name>
    <dbReference type="NCBI Taxonomy" id="1823"/>
    <lineage>
        <taxon>Bacteria</taxon>
        <taxon>Bacillati</taxon>
        <taxon>Actinomycetota</taxon>
        <taxon>Actinomycetes</taxon>
        <taxon>Mycobacteriales</taxon>
        <taxon>Nocardiaceae</taxon>
        <taxon>Nocardia</taxon>
    </lineage>
</organism>
<dbReference type="InterPro" id="IPR037181">
    <property type="entry name" value="SUFU_N"/>
</dbReference>
<protein>
    <submittedName>
        <fullName evidence="2">Suppressor of fused domain protein</fullName>
    </submittedName>
</protein>
<dbReference type="SUPFAM" id="SSF103359">
    <property type="entry name" value="Suppressor of Fused, N-terminal domain"/>
    <property type="match status" value="1"/>
</dbReference>